<dbReference type="GO" id="GO:0003682">
    <property type="term" value="F:chromatin binding"/>
    <property type="evidence" value="ECO:0007669"/>
    <property type="project" value="TreeGrafter"/>
</dbReference>
<keyword evidence="5 12" id="KW-0235">DNA replication</keyword>
<dbReference type="InterPro" id="IPR023211">
    <property type="entry name" value="DNA_pol_palm_dom_sf"/>
</dbReference>
<dbReference type="SUPFAM" id="SSF53098">
    <property type="entry name" value="Ribonuclease H-like"/>
    <property type="match status" value="1"/>
</dbReference>
<dbReference type="InterPro" id="IPR045846">
    <property type="entry name" value="POLBc_alpha"/>
</dbReference>
<dbReference type="FunFam" id="1.10.287.690:FF:000003">
    <property type="entry name" value="DNA polymerase"/>
    <property type="match status" value="1"/>
</dbReference>
<feature type="region of interest" description="Disordered" evidence="13">
    <location>
        <begin position="174"/>
        <end position="201"/>
    </location>
</feature>
<sequence>MFLAASAKAKKTESDKTTLGNDDFLDDILKEVENPRSNPIKLPKSRLNPFRTPPGVPTHRAPPRRLQSAGRPARPSSLDTMRPSKMASQVKPSHLAKRKASDYDDDYSANNNDGYGGMVGEAVDVNQGDDTQEDHASNNVQETDMAYDDYDYDVNDDLGDAAALEALDAVEDRKPHIKQEKMEEEEKEEKPAPKLLPSTRRELDGGSAWETILGQEDCKQEVMMEVNVDSSSLPLEDVNGEKVLKFYWFDAYEDRFRQPGIVYLFGKVKISSADKFVSCCVAVKNIDRIIYLLPREKRLSAGPDSDEPVLIKDVYEEFNEKIANKNKIMKFVCKPDSKDYCFEVQGVPANSDYLMVKYSAEYPQLPEDLQGDTFSKVFGTNTSSLEQLLLNRKMKGPCWLHIKMPQLANQPVSYCKVEAFVNKPDHVMLAEEQDDPPPMVVMSLSMQTLINPRTHTHEVIAISALVHQEVHLNRAAPKEKYQYRFCAISKPSDKLFPFDFKDVLKKRQIKIEVMTSERALLAFFVAKIHKIDPDVLVGHDIYGFDMDILMHRINACKIPQWSRLGRLKRAIMPKIYTHGKGGGGHHGDPNITCGRLMCDVKISSRELIRCKSYDLKELSRVVLNTQRQEIDQEDVANMYSTSQELLYLLELTTVDSLLSLRIMYELNVLPLAHQITCIAGNVMARTLLGGRSERNEYLLLHAFSEKGFICPDKSYGKKTHAAVNEDDEQPTTSKKGRRKPAYEGGLVLEPKKGYYDKFILLLDFNSLYPSIIQEYNICFTTIDRTSTSTTGDDEDAIVDLPDPSLEPGILPTEIRKLVERRRQVKSLMKTVGRDTDKYTQFDIRQKALKLTANSMYGCLGFSHSRFYAKPLAALVTSKGREILMKTKDLVQQMHLDVIYGDTDSIMINTNSTDLGEVKKIGNKVKSEVNKLYRLLEIDIDGIFKSMLLLKKKKYAAICISENEDGTLNEVKEMKGLDIVRRDWSDLAKDAGNYVLAQILSSQPRETILDNIHEFLIKVGEDVKDGKVDVQKFIINKQLTKSPHDYPDKKSLPHVHVALWMMSKSRKVGVGDTIPYVICDDGSTLPASQRAYHPDEFQKSDTLRIDNKYYLASQVHPVVSRLCDPIEGTDASRIAQCLGLDPSGYRSASTHHDDETDALLGGQALMTDEERFKDCARLVLKCKNAKCGAETTIETLVKSKDNHEYSAICPQCNNLYQSAAVINHVTVVIRKHIKEYYNGWQKCEDPSCDHRTRQVPLTRHRGLPLCPRCHRAHIVPMYTDTALYNQILYYSRLFDYDHASKDKKKRRAFKSQTFVR</sequence>
<dbReference type="Proteomes" id="UP000515163">
    <property type="component" value="Unplaced"/>
</dbReference>
<dbReference type="InterPro" id="IPR038256">
    <property type="entry name" value="Pol_alpha_znc_sf"/>
</dbReference>
<dbReference type="GO" id="GO:0033554">
    <property type="term" value="P:cellular response to stress"/>
    <property type="evidence" value="ECO:0007669"/>
    <property type="project" value="UniProtKB-ARBA"/>
</dbReference>
<dbReference type="EC" id="2.7.7.7" evidence="12"/>
<keyword evidence="8" id="KW-0862">Zinc</keyword>
<keyword evidence="17" id="KW-1185">Reference proteome</keyword>
<dbReference type="FunFam" id="3.90.1600.10:FF:000022">
    <property type="entry name" value="DNA polymerase"/>
    <property type="match status" value="1"/>
</dbReference>
<dbReference type="GO" id="GO:0003688">
    <property type="term" value="F:DNA replication origin binding"/>
    <property type="evidence" value="ECO:0007669"/>
    <property type="project" value="TreeGrafter"/>
</dbReference>
<comment type="subcellular location">
    <subcellularLocation>
        <location evidence="1">Nucleus</location>
    </subcellularLocation>
</comment>
<dbReference type="PRINTS" id="PR00106">
    <property type="entry name" value="DNAPOLB"/>
</dbReference>
<evidence type="ECO:0000256" key="12">
    <source>
        <dbReference type="RuleBase" id="RU000442"/>
    </source>
</evidence>
<comment type="similarity">
    <text evidence="2 12">Belongs to the DNA polymerase type-B family.</text>
</comment>
<evidence type="ECO:0000256" key="11">
    <source>
        <dbReference type="ARBA" id="ARBA00023242"/>
    </source>
</evidence>
<dbReference type="FunFam" id="1.10.132.60:FF:000004">
    <property type="entry name" value="DNA polymerase"/>
    <property type="match status" value="1"/>
</dbReference>
<dbReference type="GO" id="GO:0006273">
    <property type="term" value="P:lagging strand elongation"/>
    <property type="evidence" value="ECO:0007669"/>
    <property type="project" value="TreeGrafter"/>
</dbReference>
<keyword evidence="11" id="KW-0539">Nucleus</keyword>
<dbReference type="InterPro" id="IPR012337">
    <property type="entry name" value="RNaseH-like_sf"/>
</dbReference>
<comment type="catalytic activity">
    <reaction evidence="12">
        <text>DNA(n) + a 2'-deoxyribonucleoside 5'-triphosphate = DNA(n+1) + diphosphate</text>
        <dbReference type="Rhea" id="RHEA:22508"/>
        <dbReference type="Rhea" id="RHEA-COMP:17339"/>
        <dbReference type="Rhea" id="RHEA-COMP:17340"/>
        <dbReference type="ChEBI" id="CHEBI:33019"/>
        <dbReference type="ChEBI" id="CHEBI:61560"/>
        <dbReference type="ChEBI" id="CHEBI:173112"/>
        <dbReference type="EC" id="2.7.7.7"/>
    </reaction>
</comment>
<evidence type="ECO:0000313" key="17">
    <source>
        <dbReference type="Proteomes" id="UP000515163"/>
    </source>
</evidence>
<evidence type="ECO:0000256" key="5">
    <source>
        <dbReference type="ARBA" id="ARBA00022705"/>
    </source>
</evidence>
<proteinExistence type="inferred from homology"/>
<dbReference type="GO" id="GO:0006272">
    <property type="term" value="P:leading strand elongation"/>
    <property type="evidence" value="ECO:0007669"/>
    <property type="project" value="TreeGrafter"/>
</dbReference>
<dbReference type="Gene3D" id="1.10.3200.20">
    <property type="entry name" value="DNA Polymerase alpha, zinc finger"/>
    <property type="match status" value="1"/>
</dbReference>
<evidence type="ECO:0000256" key="7">
    <source>
        <dbReference type="ARBA" id="ARBA00022771"/>
    </source>
</evidence>
<evidence type="ECO:0000256" key="9">
    <source>
        <dbReference type="ARBA" id="ARBA00022932"/>
    </source>
</evidence>
<evidence type="ECO:0000313" key="18">
    <source>
        <dbReference type="RefSeq" id="XP_031555098.1"/>
    </source>
</evidence>
<dbReference type="SMART" id="SM00486">
    <property type="entry name" value="POLBc"/>
    <property type="match status" value="1"/>
</dbReference>
<evidence type="ECO:0000259" key="14">
    <source>
        <dbReference type="Pfam" id="PF00136"/>
    </source>
</evidence>
<reference evidence="18" key="1">
    <citation type="submission" date="2025-08" db="UniProtKB">
        <authorList>
            <consortium name="RefSeq"/>
        </authorList>
    </citation>
    <scope>IDENTIFICATION</scope>
    <source>
        <tissue evidence="18">Tentacle</tissue>
    </source>
</reference>
<accession>A0A6P8HJP2</accession>
<keyword evidence="3 12" id="KW-0808">Transferase</keyword>
<dbReference type="InterPro" id="IPR043502">
    <property type="entry name" value="DNA/RNA_pol_sf"/>
</dbReference>
<dbReference type="InterPro" id="IPR017964">
    <property type="entry name" value="DNA-dir_DNA_pol_B_CS"/>
</dbReference>
<evidence type="ECO:0000256" key="1">
    <source>
        <dbReference type="ARBA" id="ARBA00004123"/>
    </source>
</evidence>
<dbReference type="Gene3D" id="3.90.1600.10">
    <property type="entry name" value="Palm domain of DNA polymerase"/>
    <property type="match status" value="1"/>
</dbReference>
<dbReference type="GO" id="GO:1902975">
    <property type="term" value="P:mitotic DNA replication initiation"/>
    <property type="evidence" value="ECO:0007669"/>
    <property type="project" value="InterPro"/>
</dbReference>
<dbReference type="Gene3D" id="3.30.70.2820">
    <property type="match status" value="1"/>
</dbReference>
<dbReference type="Gene3D" id="2.40.50.730">
    <property type="match status" value="1"/>
</dbReference>
<keyword evidence="4 12" id="KW-0548">Nucleotidyltransferase</keyword>
<evidence type="ECO:0000259" key="15">
    <source>
        <dbReference type="Pfam" id="PF03104"/>
    </source>
</evidence>
<dbReference type="CDD" id="cd05532">
    <property type="entry name" value="POLBc_alpha"/>
    <property type="match status" value="1"/>
</dbReference>
<keyword evidence="6" id="KW-0479">Metal-binding</keyword>
<dbReference type="PANTHER" id="PTHR45861">
    <property type="entry name" value="DNA POLYMERASE ALPHA CATALYTIC SUBUNIT"/>
    <property type="match status" value="1"/>
</dbReference>
<evidence type="ECO:0000256" key="4">
    <source>
        <dbReference type="ARBA" id="ARBA00022695"/>
    </source>
</evidence>
<dbReference type="FunCoup" id="A0A6P8HJP2">
    <property type="interactions" value="2758"/>
</dbReference>
<dbReference type="InterPro" id="IPR006172">
    <property type="entry name" value="DNA-dir_DNA_pol_B"/>
</dbReference>
<name>A0A6P8HJP2_ACTTE</name>
<gene>
    <name evidence="18" type="primary">LOC116292005</name>
</gene>
<keyword evidence="9 12" id="KW-0239">DNA-directed DNA polymerase</keyword>
<dbReference type="SUPFAM" id="SSF56672">
    <property type="entry name" value="DNA/RNA polymerases"/>
    <property type="match status" value="1"/>
</dbReference>
<dbReference type="SUPFAM" id="SSF90234">
    <property type="entry name" value="Zinc finger domain of DNA polymerase-alpha"/>
    <property type="match status" value="1"/>
</dbReference>
<dbReference type="PROSITE" id="PS00116">
    <property type="entry name" value="DNA_POLYMERASE_B"/>
    <property type="match status" value="1"/>
</dbReference>
<dbReference type="OrthoDB" id="6755010at2759"/>
<dbReference type="InterPro" id="IPR006134">
    <property type="entry name" value="DNA-dir_DNA_pol_B_multi_dom"/>
</dbReference>
<feature type="region of interest" description="Disordered" evidence="13">
    <location>
        <begin position="1"/>
        <end position="123"/>
    </location>
</feature>
<dbReference type="GeneID" id="116292005"/>
<dbReference type="Pfam" id="PF08996">
    <property type="entry name" value="zf-DNA_Pol"/>
    <property type="match status" value="1"/>
</dbReference>
<dbReference type="GO" id="GO:0000166">
    <property type="term" value="F:nucleotide binding"/>
    <property type="evidence" value="ECO:0007669"/>
    <property type="project" value="InterPro"/>
</dbReference>
<dbReference type="GO" id="GO:0003697">
    <property type="term" value="F:single-stranded DNA binding"/>
    <property type="evidence" value="ECO:0007669"/>
    <property type="project" value="TreeGrafter"/>
</dbReference>
<dbReference type="InterPro" id="IPR036397">
    <property type="entry name" value="RNaseH_sf"/>
</dbReference>
<evidence type="ECO:0000256" key="2">
    <source>
        <dbReference type="ARBA" id="ARBA00005755"/>
    </source>
</evidence>
<dbReference type="InParanoid" id="A0A6P8HJP2"/>
<dbReference type="GO" id="GO:0003887">
    <property type="term" value="F:DNA-directed DNA polymerase activity"/>
    <property type="evidence" value="ECO:0007669"/>
    <property type="project" value="UniProtKB-KW"/>
</dbReference>
<evidence type="ECO:0000256" key="10">
    <source>
        <dbReference type="ARBA" id="ARBA00023125"/>
    </source>
</evidence>
<dbReference type="RefSeq" id="XP_031555098.1">
    <property type="nucleotide sequence ID" value="XM_031699238.1"/>
</dbReference>
<dbReference type="NCBIfam" id="TIGR00592">
    <property type="entry name" value="pol2"/>
    <property type="match status" value="1"/>
</dbReference>
<dbReference type="Gene3D" id="1.10.132.60">
    <property type="entry name" value="DNA polymerase family B, C-terminal domain"/>
    <property type="match status" value="1"/>
</dbReference>
<feature type="domain" description="Zinc finger DNA-directed DNA polymerase family B alpha" evidence="16">
    <location>
        <begin position="1165"/>
        <end position="1306"/>
    </location>
</feature>
<dbReference type="Gene3D" id="3.30.420.10">
    <property type="entry name" value="Ribonuclease H-like superfamily/Ribonuclease H"/>
    <property type="match status" value="1"/>
</dbReference>
<evidence type="ECO:0000256" key="6">
    <source>
        <dbReference type="ARBA" id="ARBA00022723"/>
    </source>
</evidence>
<dbReference type="GO" id="GO:0008270">
    <property type="term" value="F:zinc ion binding"/>
    <property type="evidence" value="ECO:0007669"/>
    <property type="project" value="UniProtKB-KW"/>
</dbReference>
<evidence type="ECO:0000256" key="3">
    <source>
        <dbReference type="ARBA" id="ARBA00022679"/>
    </source>
</evidence>
<feature type="domain" description="DNA-directed DNA polymerase family B exonuclease" evidence="15">
    <location>
        <begin position="376"/>
        <end position="617"/>
    </location>
</feature>
<dbReference type="InterPro" id="IPR006133">
    <property type="entry name" value="DNA-dir_DNA_pol_B_exonuc"/>
</dbReference>
<organism evidence="17 18">
    <name type="scientific">Actinia tenebrosa</name>
    <name type="common">Australian red waratah sea anemone</name>
    <dbReference type="NCBI Taxonomy" id="6105"/>
    <lineage>
        <taxon>Eukaryota</taxon>
        <taxon>Metazoa</taxon>
        <taxon>Cnidaria</taxon>
        <taxon>Anthozoa</taxon>
        <taxon>Hexacorallia</taxon>
        <taxon>Actiniaria</taxon>
        <taxon>Actiniidae</taxon>
        <taxon>Actinia</taxon>
    </lineage>
</organism>
<protein>
    <recommendedName>
        <fullName evidence="12">DNA polymerase</fullName>
        <ecNumber evidence="12">2.7.7.7</ecNumber>
    </recommendedName>
</protein>
<feature type="region of interest" description="Disordered" evidence="13">
    <location>
        <begin position="720"/>
        <end position="739"/>
    </location>
</feature>
<dbReference type="InterPro" id="IPR015088">
    <property type="entry name" value="Znf_DNA-dir_DNA_pol_B_alpha"/>
</dbReference>
<keyword evidence="10 12" id="KW-0238">DNA-binding</keyword>
<dbReference type="InterPro" id="IPR042087">
    <property type="entry name" value="DNA_pol_B_thumb"/>
</dbReference>
<dbReference type="FunFam" id="3.30.420.10:FF:000018">
    <property type="entry name" value="DNA polymerase"/>
    <property type="match status" value="1"/>
</dbReference>
<evidence type="ECO:0000256" key="13">
    <source>
        <dbReference type="SAM" id="MobiDB-lite"/>
    </source>
</evidence>
<dbReference type="GO" id="GO:0005658">
    <property type="term" value="C:alpha DNA polymerase:primase complex"/>
    <property type="evidence" value="ECO:0007669"/>
    <property type="project" value="TreeGrafter"/>
</dbReference>
<dbReference type="PANTHER" id="PTHR45861:SF1">
    <property type="entry name" value="DNA POLYMERASE ALPHA CATALYTIC SUBUNIT"/>
    <property type="match status" value="1"/>
</dbReference>
<dbReference type="Pfam" id="PF03104">
    <property type="entry name" value="DNA_pol_B_exo1"/>
    <property type="match status" value="1"/>
</dbReference>
<dbReference type="CDD" id="cd05776">
    <property type="entry name" value="DNA_polB_alpha_exo"/>
    <property type="match status" value="1"/>
</dbReference>
<evidence type="ECO:0000256" key="8">
    <source>
        <dbReference type="ARBA" id="ARBA00022833"/>
    </source>
</evidence>
<dbReference type="Pfam" id="PF00136">
    <property type="entry name" value="DNA_pol_B"/>
    <property type="match status" value="1"/>
</dbReference>
<feature type="domain" description="DNA-directed DNA polymerase family B multifunctional" evidence="14">
    <location>
        <begin position="683"/>
        <end position="1125"/>
    </location>
</feature>
<dbReference type="FunFam" id="3.30.70.2820:FF:000001">
    <property type="entry name" value="DNA polymerase"/>
    <property type="match status" value="1"/>
</dbReference>
<evidence type="ECO:0000259" key="16">
    <source>
        <dbReference type="Pfam" id="PF08996"/>
    </source>
</evidence>
<dbReference type="KEGG" id="aten:116292005"/>
<keyword evidence="7" id="KW-0863">Zinc-finger</keyword>
<dbReference type="Gene3D" id="1.10.287.690">
    <property type="entry name" value="Helix hairpin bin"/>
    <property type="match status" value="1"/>
</dbReference>